<gene>
    <name evidence="3" type="ORF">DM02DRAFT_660344</name>
</gene>
<dbReference type="EMBL" id="KZ805503">
    <property type="protein sequence ID" value="PVH95247.1"/>
    <property type="molecule type" value="Genomic_DNA"/>
</dbReference>
<proteinExistence type="predicted"/>
<accession>A0A2V1DAU1</accession>
<feature type="region of interest" description="Disordered" evidence="1">
    <location>
        <begin position="298"/>
        <end position="328"/>
    </location>
</feature>
<feature type="compositionally biased region" description="Polar residues" evidence="1">
    <location>
        <begin position="176"/>
        <end position="204"/>
    </location>
</feature>
<protein>
    <recommendedName>
        <fullName evidence="5">Mid2 domain-containing protein</fullName>
    </recommendedName>
</protein>
<evidence type="ECO:0008006" key="5">
    <source>
        <dbReference type="Google" id="ProtNLM"/>
    </source>
</evidence>
<feature type="region of interest" description="Disordered" evidence="1">
    <location>
        <begin position="176"/>
        <end position="223"/>
    </location>
</feature>
<name>A0A2V1DAU1_9PLEO</name>
<dbReference type="AlphaFoldDB" id="A0A2V1DAU1"/>
<evidence type="ECO:0000256" key="1">
    <source>
        <dbReference type="SAM" id="MobiDB-lite"/>
    </source>
</evidence>
<keyword evidence="4" id="KW-1185">Reference proteome</keyword>
<reference evidence="3 4" key="1">
    <citation type="journal article" date="2018" name="Sci. Rep.">
        <title>Comparative genomics provides insights into the lifestyle and reveals functional heterogeneity of dark septate endophytic fungi.</title>
        <authorList>
            <person name="Knapp D.G."/>
            <person name="Nemeth J.B."/>
            <person name="Barry K."/>
            <person name="Hainaut M."/>
            <person name="Henrissat B."/>
            <person name="Johnson J."/>
            <person name="Kuo A."/>
            <person name="Lim J.H.P."/>
            <person name="Lipzen A."/>
            <person name="Nolan M."/>
            <person name="Ohm R.A."/>
            <person name="Tamas L."/>
            <person name="Grigoriev I.V."/>
            <person name="Spatafora J.W."/>
            <person name="Nagy L.G."/>
            <person name="Kovacs G.M."/>
        </authorList>
    </citation>
    <scope>NUCLEOTIDE SEQUENCE [LARGE SCALE GENOMIC DNA]</scope>
    <source>
        <strain evidence="3 4">DSE2036</strain>
    </source>
</reference>
<evidence type="ECO:0000313" key="4">
    <source>
        <dbReference type="Proteomes" id="UP000244855"/>
    </source>
</evidence>
<dbReference type="Proteomes" id="UP000244855">
    <property type="component" value="Unassembled WGS sequence"/>
</dbReference>
<evidence type="ECO:0000256" key="2">
    <source>
        <dbReference type="SAM" id="Phobius"/>
    </source>
</evidence>
<keyword evidence="2" id="KW-0472">Membrane</keyword>
<keyword evidence="2" id="KW-1133">Transmembrane helix</keyword>
<organism evidence="3 4">
    <name type="scientific">Periconia macrospinosa</name>
    <dbReference type="NCBI Taxonomy" id="97972"/>
    <lineage>
        <taxon>Eukaryota</taxon>
        <taxon>Fungi</taxon>
        <taxon>Dikarya</taxon>
        <taxon>Ascomycota</taxon>
        <taxon>Pezizomycotina</taxon>
        <taxon>Dothideomycetes</taxon>
        <taxon>Pleosporomycetidae</taxon>
        <taxon>Pleosporales</taxon>
        <taxon>Massarineae</taxon>
        <taxon>Periconiaceae</taxon>
        <taxon>Periconia</taxon>
    </lineage>
</organism>
<evidence type="ECO:0000313" key="3">
    <source>
        <dbReference type="EMBL" id="PVH95247.1"/>
    </source>
</evidence>
<feature type="region of interest" description="Disordered" evidence="1">
    <location>
        <begin position="105"/>
        <end position="125"/>
    </location>
</feature>
<feature type="compositionally biased region" description="Basic and acidic residues" evidence="1">
    <location>
        <begin position="304"/>
        <end position="314"/>
    </location>
</feature>
<feature type="transmembrane region" description="Helical" evidence="2">
    <location>
        <begin position="227"/>
        <end position="249"/>
    </location>
</feature>
<keyword evidence="2" id="KW-0812">Transmembrane</keyword>
<feature type="compositionally biased region" description="Low complexity" evidence="1">
    <location>
        <begin position="110"/>
        <end position="123"/>
    </location>
</feature>
<sequence>MKEQEENPINVKILVSSHFSMGQTEAVFLPTTTQLRQYIQMLLSNGISERVYGCERDDEGRGIDYRDSRSVLSYSQFVSAADYAEYKYFVYINHLSLNVKLMKADKESPDTPSSRPSSASTSSQIPLAASATFSVTEQPTSKITPFTKVGTINAYAVIFKRNNFDFATPASRTTINTAIPNCSNNNQTSKSSATQKTGAATAGSNAPGKPNTPAPPPQGGLTTRTSISLGVGAGILAMSLILGALLFYLRWRKLKRQKEIETIAAAAALEIAQRKEQDGMYPPTEAMVYAHEMENQQGKWGPQEVDRGSAKVEVEGNGSGDGEDLRKRRGISVRVAELDGGVRREGGAGEG</sequence>